<dbReference type="EMBL" id="PIQI01000023">
    <property type="protein sequence ID" value="PJZ05020.1"/>
    <property type="molecule type" value="Genomic_DNA"/>
</dbReference>
<dbReference type="InterPro" id="IPR051220">
    <property type="entry name" value="TFA_Chaperone"/>
</dbReference>
<evidence type="ECO:0000313" key="1">
    <source>
        <dbReference type="EMBL" id="PJZ05020.1"/>
    </source>
</evidence>
<dbReference type="STRING" id="1076549.HA45_09275"/>
<dbReference type="AlphaFoldDB" id="A0A2M9WBU8"/>
<accession>A0A2M9WBU8</accession>
<dbReference type="PANTHER" id="PTHR34413">
    <property type="entry name" value="PROPHAGE TAIL FIBER ASSEMBLY PROTEIN HOMOLOG TFAE-RELATED-RELATED"/>
    <property type="match status" value="1"/>
</dbReference>
<keyword evidence="2" id="KW-1185">Reference proteome</keyword>
<dbReference type="Pfam" id="PF02413">
    <property type="entry name" value="Caudo_TAP"/>
    <property type="match status" value="1"/>
</dbReference>
<dbReference type="PANTHER" id="PTHR34413:SF2">
    <property type="entry name" value="PROPHAGE TAIL FIBER ASSEMBLY PROTEIN HOMOLOG TFAE-RELATED"/>
    <property type="match status" value="1"/>
</dbReference>
<protein>
    <submittedName>
        <fullName evidence="1">Phage tail protein</fullName>
    </submittedName>
</protein>
<gene>
    <name evidence="1" type="ORF">PRCB_16605</name>
</gene>
<name>A0A2M9WBU8_9GAMM</name>
<proteinExistence type="predicted"/>
<organism evidence="1 2">
    <name type="scientific">Pantoea rodasii</name>
    <dbReference type="NCBI Taxonomy" id="1076549"/>
    <lineage>
        <taxon>Bacteria</taxon>
        <taxon>Pseudomonadati</taxon>
        <taxon>Pseudomonadota</taxon>
        <taxon>Gammaproteobacteria</taxon>
        <taxon>Enterobacterales</taxon>
        <taxon>Erwiniaceae</taxon>
        <taxon>Pantoea</taxon>
    </lineage>
</organism>
<sequence length="141" mass="15183">MTKSYALIQDGTVTNTIVWDGPDVSPVDFGEGVTYAEIPDGEGNQPSIGWSYDGSKFAVPPLTDEQIEAQNQQNIANNVSTKASLIAQATIAIAPLQDAVDLDEATDAETSSLKLWKQYRVAVNRIDANTADDITWPDQPA</sequence>
<evidence type="ECO:0000313" key="2">
    <source>
        <dbReference type="Proteomes" id="UP000232062"/>
    </source>
</evidence>
<dbReference type="RefSeq" id="WP_100702704.1">
    <property type="nucleotide sequence ID" value="NZ_MLFP01000005.1"/>
</dbReference>
<reference evidence="1 2" key="1">
    <citation type="submission" date="2017-11" db="EMBL/GenBank/DDBJ databases">
        <title>The genome sequence of Pantoea rodasii DSM 26611.</title>
        <authorList>
            <person name="Gao J."/>
            <person name="Mao X."/>
            <person name="Sun J."/>
        </authorList>
    </citation>
    <scope>NUCLEOTIDE SEQUENCE [LARGE SCALE GENOMIC DNA]</scope>
    <source>
        <strain evidence="1 2">DSM 26611</strain>
    </source>
</reference>
<dbReference type="OrthoDB" id="8778827at2"/>
<dbReference type="InterPro" id="IPR003458">
    <property type="entry name" value="Phage_T4_Gp38_tail_assem"/>
</dbReference>
<dbReference type="Proteomes" id="UP000232062">
    <property type="component" value="Unassembled WGS sequence"/>
</dbReference>
<comment type="caution">
    <text evidence="1">The sequence shown here is derived from an EMBL/GenBank/DDBJ whole genome shotgun (WGS) entry which is preliminary data.</text>
</comment>